<dbReference type="PANTHER" id="PTHR43032">
    <property type="entry name" value="PROTEIN-METHIONINE-SULFOXIDE REDUCTASE"/>
    <property type="match status" value="1"/>
</dbReference>
<dbReference type="PANTHER" id="PTHR43032:SF4">
    <property type="entry name" value="OXIDOREDUCTASE MOLYBDOPTERIN-BINDING DOMAIN-CONTAINING PROTEIN"/>
    <property type="match status" value="1"/>
</dbReference>
<organism evidence="3 4">
    <name type="scientific">Mesobacillus persicus</name>
    <dbReference type="NCBI Taxonomy" id="930146"/>
    <lineage>
        <taxon>Bacteria</taxon>
        <taxon>Bacillati</taxon>
        <taxon>Bacillota</taxon>
        <taxon>Bacilli</taxon>
        <taxon>Bacillales</taxon>
        <taxon>Bacillaceae</taxon>
        <taxon>Mesobacillus</taxon>
    </lineage>
</organism>
<feature type="transmembrane region" description="Helical" evidence="1">
    <location>
        <begin position="76"/>
        <end position="97"/>
    </location>
</feature>
<dbReference type="EMBL" id="FOBW01000001">
    <property type="protein sequence ID" value="SEM16427.1"/>
    <property type="molecule type" value="Genomic_DNA"/>
</dbReference>
<dbReference type="Pfam" id="PF00174">
    <property type="entry name" value="Oxidored_molyb"/>
    <property type="match status" value="1"/>
</dbReference>
<dbReference type="InterPro" id="IPR000572">
    <property type="entry name" value="OxRdtase_Mopterin-bd_dom"/>
</dbReference>
<keyword evidence="1" id="KW-0812">Transmembrane</keyword>
<keyword evidence="4" id="KW-1185">Reference proteome</keyword>
<keyword evidence="1" id="KW-1133">Transmembrane helix</keyword>
<dbReference type="Gene3D" id="3.90.420.10">
    <property type="entry name" value="Oxidoreductase, molybdopterin-binding domain"/>
    <property type="match status" value="1"/>
</dbReference>
<sequence length="366" mass="42694">MKWLRIIHLIHGVLFSVMLLTGLFLFMSGTRTWFNQIGFPLVQFHLVIACGYLLLTVASLARVKRYLLKKPRIKKFNFYFNTIFFFTWSISGILMYFQASLPAEIRNGAVVVHDWATFLFLPWVGAHIIGHLFKVHLPWPSWWKKQVPLPPSIQENQLERRDFLKLFGFTFVFLLIGGGVKWITPILSVANSETKRRGYFRIYNVTNEIPSYPNNDWVLKIDGLTNKEVEVSYYDLLRLPSTTIIDDFHCVTGWSVTNVEMKGVLLKDLLKAYEIEVNGEFVTAYSGDETYFDSFVSKQLIEEESYLVYEMDGQPLKSVQGYPCRLYQPNMYGYKSVKWLVRIHVKDSREIGYWQQSGGYDLDGYL</sequence>
<dbReference type="AlphaFoldDB" id="A0A1H7W614"/>
<dbReference type="Proteomes" id="UP000198553">
    <property type="component" value="Unassembled WGS sequence"/>
</dbReference>
<dbReference type="STRING" id="930146.SAMN05192533_101265"/>
<dbReference type="SUPFAM" id="SSF56524">
    <property type="entry name" value="Oxidoreductase molybdopterin-binding domain"/>
    <property type="match status" value="1"/>
</dbReference>
<feature type="domain" description="Oxidoreductase molybdopterin-binding" evidence="2">
    <location>
        <begin position="209"/>
        <end position="354"/>
    </location>
</feature>
<dbReference type="RefSeq" id="WP_090740405.1">
    <property type="nucleotide sequence ID" value="NZ_FOBW01000001.1"/>
</dbReference>
<name>A0A1H7W614_9BACI</name>
<feature type="transmembrane region" description="Helical" evidence="1">
    <location>
        <begin position="33"/>
        <end position="55"/>
    </location>
</feature>
<evidence type="ECO:0000313" key="4">
    <source>
        <dbReference type="Proteomes" id="UP000198553"/>
    </source>
</evidence>
<proteinExistence type="predicted"/>
<keyword evidence="1" id="KW-0472">Membrane</keyword>
<feature type="transmembrane region" description="Helical" evidence="1">
    <location>
        <begin position="163"/>
        <end position="183"/>
    </location>
</feature>
<protein>
    <submittedName>
        <fullName evidence="3">Oxidoreductase molybdopterin binding domain-containing protein</fullName>
    </submittedName>
</protein>
<reference evidence="4" key="1">
    <citation type="submission" date="2016-10" db="EMBL/GenBank/DDBJ databases">
        <authorList>
            <person name="Varghese N."/>
            <person name="Submissions S."/>
        </authorList>
    </citation>
    <scope>NUCLEOTIDE SEQUENCE [LARGE SCALE GENOMIC DNA]</scope>
    <source>
        <strain evidence="4">B48,IBRC-M 10115,DSM 25386,CECT 8001</strain>
    </source>
</reference>
<dbReference type="OrthoDB" id="9778777at2"/>
<dbReference type="SUPFAM" id="SSF81342">
    <property type="entry name" value="Transmembrane di-heme cytochromes"/>
    <property type="match status" value="1"/>
</dbReference>
<evidence type="ECO:0000313" key="3">
    <source>
        <dbReference type="EMBL" id="SEM16427.1"/>
    </source>
</evidence>
<evidence type="ECO:0000259" key="2">
    <source>
        <dbReference type="Pfam" id="PF00174"/>
    </source>
</evidence>
<accession>A0A1H7W614</accession>
<feature type="transmembrane region" description="Helical" evidence="1">
    <location>
        <begin position="117"/>
        <end position="137"/>
    </location>
</feature>
<evidence type="ECO:0000256" key="1">
    <source>
        <dbReference type="SAM" id="Phobius"/>
    </source>
</evidence>
<gene>
    <name evidence="3" type="ORF">SAMN05192533_101265</name>
</gene>
<dbReference type="InterPro" id="IPR016174">
    <property type="entry name" value="Di-haem_cyt_TM"/>
</dbReference>
<feature type="transmembrane region" description="Helical" evidence="1">
    <location>
        <begin position="7"/>
        <end position="27"/>
    </location>
</feature>
<dbReference type="InterPro" id="IPR036374">
    <property type="entry name" value="OxRdtase_Mopterin-bd_sf"/>
</dbReference>
<dbReference type="GO" id="GO:0022904">
    <property type="term" value="P:respiratory electron transport chain"/>
    <property type="evidence" value="ECO:0007669"/>
    <property type="project" value="InterPro"/>
</dbReference>
<dbReference type="GO" id="GO:0016020">
    <property type="term" value="C:membrane"/>
    <property type="evidence" value="ECO:0007669"/>
    <property type="project" value="InterPro"/>
</dbReference>